<comment type="caution">
    <text evidence="1">The sequence shown here is derived from an EMBL/GenBank/DDBJ whole genome shotgun (WGS) entry which is preliminary data.</text>
</comment>
<dbReference type="PANTHER" id="PTHR47506:SF6">
    <property type="entry name" value="HTH-TYPE TRANSCRIPTIONAL REPRESSOR NEMR"/>
    <property type="match status" value="1"/>
</dbReference>
<proteinExistence type="predicted"/>
<protein>
    <submittedName>
        <fullName evidence="1">TetR/AcrR family transcriptional regulator</fullName>
    </submittedName>
</protein>
<accession>A0ABV6V3M3</accession>
<organism evidence="1 2">
    <name type="scientific">Streptacidiphilus alkalitolerans</name>
    <dbReference type="NCBI Taxonomy" id="3342712"/>
    <lineage>
        <taxon>Bacteria</taxon>
        <taxon>Bacillati</taxon>
        <taxon>Actinomycetota</taxon>
        <taxon>Actinomycetes</taxon>
        <taxon>Kitasatosporales</taxon>
        <taxon>Streptomycetaceae</taxon>
        <taxon>Streptacidiphilus</taxon>
    </lineage>
</organism>
<dbReference type="SUPFAM" id="SSF46689">
    <property type="entry name" value="Homeodomain-like"/>
    <property type="match status" value="1"/>
</dbReference>
<dbReference type="EMBL" id="JBHEZX010000001">
    <property type="protein sequence ID" value="MFC1408302.1"/>
    <property type="molecule type" value="Genomic_DNA"/>
</dbReference>
<dbReference type="InterPro" id="IPR036271">
    <property type="entry name" value="Tet_transcr_reg_TetR-rel_C_sf"/>
</dbReference>
<name>A0ABV6V3M3_9ACTN</name>
<keyword evidence="2" id="KW-1185">Reference proteome</keyword>
<sequence>MSDGRLARGERTRRSVLDAAVAMASVEGLEGLSLARLALTLGVSKSGLFTHWPDKQHLQLAIVEHATRQWTELIVAPALARPRGVRRLWALHEQRLGFYEAETLPGGCFFAAVQHEFDDWPGPVHDAIAQALVDWLALLRQVAVQAGELGELRPDTDPEQLAFEINALGEAVVTHLRLMPGGSHGLLHSRRAVLDRLRALSTDPSILPSLSSLSNLTETENAS</sequence>
<dbReference type="Pfam" id="PF00440">
    <property type="entry name" value="TetR_N"/>
    <property type="match status" value="1"/>
</dbReference>
<evidence type="ECO:0000313" key="1">
    <source>
        <dbReference type="EMBL" id="MFC1408302.1"/>
    </source>
</evidence>
<dbReference type="Proteomes" id="UP001592582">
    <property type="component" value="Unassembled WGS sequence"/>
</dbReference>
<dbReference type="Gene3D" id="1.10.357.10">
    <property type="entry name" value="Tetracycline Repressor, domain 2"/>
    <property type="match status" value="1"/>
</dbReference>
<dbReference type="Gene3D" id="1.10.10.60">
    <property type="entry name" value="Homeodomain-like"/>
    <property type="match status" value="1"/>
</dbReference>
<dbReference type="InterPro" id="IPR011075">
    <property type="entry name" value="TetR_C"/>
</dbReference>
<evidence type="ECO:0000313" key="2">
    <source>
        <dbReference type="Proteomes" id="UP001592582"/>
    </source>
</evidence>
<dbReference type="InterPro" id="IPR009057">
    <property type="entry name" value="Homeodomain-like_sf"/>
</dbReference>
<dbReference type="SUPFAM" id="SSF48498">
    <property type="entry name" value="Tetracyclin repressor-like, C-terminal domain"/>
    <property type="match status" value="1"/>
</dbReference>
<reference evidence="1 2" key="1">
    <citation type="submission" date="2024-09" db="EMBL/GenBank/DDBJ databases">
        <authorList>
            <person name="Lee S.D."/>
        </authorList>
    </citation>
    <scope>NUCLEOTIDE SEQUENCE [LARGE SCALE GENOMIC DNA]</scope>
    <source>
        <strain evidence="1 2">N1-1</strain>
    </source>
</reference>
<dbReference type="Pfam" id="PF16925">
    <property type="entry name" value="TetR_C_13"/>
    <property type="match status" value="1"/>
</dbReference>
<gene>
    <name evidence="1" type="ORF">ACEZDG_03290</name>
</gene>
<dbReference type="PANTHER" id="PTHR47506">
    <property type="entry name" value="TRANSCRIPTIONAL REGULATORY PROTEIN"/>
    <property type="match status" value="1"/>
</dbReference>
<dbReference type="InterPro" id="IPR001647">
    <property type="entry name" value="HTH_TetR"/>
</dbReference>
<dbReference type="PROSITE" id="PS50977">
    <property type="entry name" value="HTH_TETR_2"/>
    <property type="match status" value="1"/>
</dbReference>